<organism evidence="2 3">
    <name type="scientific">Halobacteriovorax marinus</name>
    <dbReference type="NCBI Taxonomy" id="97084"/>
    <lineage>
        <taxon>Bacteria</taxon>
        <taxon>Pseudomonadati</taxon>
        <taxon>Bdellovibrionota</taxon>
        <taxon>Bacteriovoracia</taxon>
        <taxon>Bacteriovoracales</taxon>
        <taxon>Halobacteriovoraceae</taxon>
        <taxon>Halobacteriovorax</taxon>
    </lineage>
</organism>
<keyword evidence="1" id="KW-0812">Transmembrane</keyword>
<keyword evidence="1" id="KW-1133">Transmembrane helix</keyword>
<feature type="transmembrane region" description="Helical" evidence="1">
    <location>
        <begin position="140"/>
        <end position="158"/>
    </location>
</feature>
<feature type="transmembrane region" description="Helical" evidence="1">
    <location>
        <begin position="56"/>
        <end position="78"/>
    </location>
</feature>
<dbReference type="Proteomes" id="UP000196531">
    <property type="component" value="Unassembled WGS sequence"/>
</dbReference>
<evidence type="ECO:0000256" key="1">
    <source>
        <dbReference type="SAM" id="Phobius"/>
    </source>
</evidence>
<dbReference type="AlphaFoldDB" id="A0A1Y5F1T8"/>
<keyword evidence="1" id="KW-0472">Membrane</keyword>
<proteinExistence type="predicted"/>
<accession>A0A1Y5F1T8</accession>
<evidence type="ECO:0000313" key="2">
    <source>
        <dbReference type="EMBL" id="OUR93104.1"/>
    </source>
</evidence>
<reference evidence="3" key="1">
    <citation type="journal article" date="2017" name="Proc. Natl. Acad. Sci. U.S.A.">
        <title>Simulation of Deepwater Horizon oil plume reveals substrate specialization within a complex community of hydrocarbon-degraders.</title>
        <authorList>
            <person name="Hu P."/>
            <person name="Dubinsky E.A."/>
            <person name="Probst A.J."/>
            <person name="Wang J."/>
            <person name="Sieber C.M.K."/>
            <person name="Tom L.M."/>
            <person name="Gardinali P."/>
            <person name="Banfield J.F."/>
            <person name="Atlas R.M."/>
            <person name="Andersen G.L."/>
        </authorList>
    </citation>
    <scope>NUCLEOTIDE SEQUENCE [LARGE SCALE GENOMIC DNA]</scope>
</reference>
<evidence type="ECO:0000313" key="3">
    <source>
        <dbReference type="Proteomes" id="UP000196531"/>
    </source>
</evidence>
<dbReference type="Gene3D" id="1.20.120.1220">
    <property type="match status" value="1"/>
</dbReference>
<comment type="caution">
    <text evidence="2">The sequence shown here is derived from an EMBL/GenBank/DDBJ whole genome shotgun (WGS) entry which is preliminary data.</text>
</comment>
<feature type="transmembrane region" description="Helical" evidence="1">
    <location>
        <begin position="98"/>
        <end position="119"/>
    </location>
</feature>
<dbReference type="EMBL" id="MAAO01000016">
    <property type="protein sequence ID" value="OUR93104.1"/>
    <property type="molecule type" value="Genomic_DNA"/>
</dbReference>
<name>A0A1Y5F1T8_9BACT</name>
<protein>
    <recommendedName>
        <fullName evidence="4">Prepilin type IV endopeptidase peptidase domain-containing protein</fullName>
    </recommendedName>
</protein>
<sequence>MPVSVYLFLVVQLVFVAYNDITNKKISNLWPLINIGFFILSTFLFSDYYSFQLNTFVFPITFFLVGLLLFILKIMGAGDSKYLLSFYLLIPVSLHETAFVFLAYSTVIVGLSLLLTNIMKRFDIIKIAILTRNIRLIKTIFGQRFSYAPVILVSWLWFGWEIRTKILY</sequence>
<evidence type="ECO:0008006" key="4">
    <source>
        <dbReference type="Google" id="ProtNLM"/>
    </source>
</evidence>
<gene>
    <name evidence="2" type="ORF">A9Q84_21620</name>
</gene>
<feature type="transmembrane region" description="Helical" evidence="1">
    <location>
        <begin position="29"/>
        <end position="49"/>
    </location>
</feature>